<keyword evidence="3" id="KW-1185">Reference proteome</keyword>
<keyword evidence="1" id="KW-0812">Transmembrane</keyword>
<sequence length="161" mass="18032">MELAQLLALGGDFRALGLGRDACVQVPRLHIADRSTSGWSGRIVRRSCILCCVLWHFGIAFIVRPSFFLCYRLQIRHVRAVAHTVRYVVLPHTCVIVVPRTTCCWFYLTFTSCSSRNTGWAGVSSDSRIFLWIVIRVWCDCATSGVCGAVSCMRVHMCGKS</sequence>
<keyword evidence="1" id="KW-1133">Transmembrane helix</keyword>
<proteinExistence type="predicted"/>
<feature type="transmembrane region" description="Helical" evidence="1">
    <location>
        <begin position="84"/>
        <end position="109"/>
    </location>
</feature>
<gene>
    <name evidence="2" type="ORF">L227DRAFT_363452</name>
</gene>
<evidence type="ECO:0000256" key="1">
    <source>
        <dbReference type="SAM" id="Phobius"/>
    </source>
</evidence>
<reference evidence="2" key="1">
    <citation type="journal article" date="2018" name="Genome Biol. Evol.">
        <title>Genomics and development of Lentinus tigrinus, a white-rot wood-decaying mushroom with dimorphic fruiting bodies.</title>
        <authorList>
            <person name="Wu B."/>
            <person name="Xu Z."/>
            <person name="Knudson A."/>
            <person name="Carlson A."/>
            <person name="Chen N."/>
            <person name="Kovaka S."/>
            <person name="LaButti K."/>
            <person name="Lipzen A."/>
            <person name="Pennachio C."/>
            <person name="Riley R."/>
            <person name="Schakwitz W."/>
            <person name="Umezawa K."/>
            <person name="Ohm R.A."/>
            <person name="Grigoriev I.V."/>
            <person name="Nagy L.G."/>
            <person name="Gibbons J."/>
            <person name="Hibbett D."/>
        </authorList>
    </citation>
    <scope>NUCLEOTIDE SEQUENCE [LARGE SCALE GENOMIC DNA]</scope>
    <source>
        <strain evidence="2">ALCF2SS1-6</strain>
    </source>
</reference>
<evidence type="ECO:0000313" key="3">
    <source>
        <dbReference type="Proteomes" id="UP000313359"/>
    </source>
</evidence>
<feature type="transmembrane region" description="Helical" evidence="1">
    <location>
        <begin position="129"/>
        <end position="152"/>
    </location>
</feature>
<dbReference type="Proteomes" id="UP000313359">
    <property type="component" value="Unassembled WGS sequence"/>
</dbReference>
<dbReference type="AlphaFoldDB" id="A0A5C2SJP8"/>
<dbReference type="OrthoDB" id="10619709at2759"/>
<protein>
    <submittedName>
        <fullName evidence="2">Uncharacterized protein</fullName>
    </submittedName>
</protein>
<organism evidence="2 3">
    <name type="scientific">Lentinus tigrinus ALCF2SS1-6</name>
    <dbReference type="NCBI Taxonomy" id="1328759"/>
    <lineage>
        <taxon>Eukaryota</taxon>
        <taxon>Fungi</taxon>
        <taxon>Dikarya</taxon>
        <taxon>Basidiomycota</taxon>
        <taxon>Agaricomycotina</taxon>
        <taxon>Agaricomycetes</taxon>
        <taxon>Polyporales</taxon>
        <taxon>Polyporaceae</taxon>
        <taxon>Lentinus</taxon>
    </lineage>
</organism>
<name>A0A5C2SJP8_9APHY</name>
<keyword evidence="1" id="KW-0472">Membrane</keyword>
<dbReference type="EMBL" id="ML122255">
    <property type="protein sequence ID" value="RPD63840.1"/>
    <property type="molecule type" value="Genomic_DNA"/>
</dbReference>
<accession>A0A5C2SJP8</accession>
<evidence type="ECO:0000313" key="2">
    <source>
        <dbReference type="EMBL" id="RPD63840.1"/>
    </source>
</evidence>